<gene>
    <name evidence="1" type="ORF">BLA60_29695</name>
</gene>
<dbReference type="AlphaFoldDB" id="A0A7Z0WH07"/>
<name>A0A7Z0WH07_9PSEU</name>
<dbReference type="RefSeq" id="WP_075136326.1">
    <property type="nucleotide sequence ID" value="NZ_MSIF01000018.1"/>
</dbReference>
<accession>A0A7Z0WH07</accession>
<organism evidence="1 2">
    <name type="scientific">Actinophytocola xinjiangensis</name>
    <dbReference type="NCBI Taxonomy" id="485602"/>
    <lineage>
        <taxon>Bacteria</taxon>
        <taxon>Bacillati</taxon>
        <taxon>Actinomycetota</taxon>
        <taxon>Actinomycetes</taxon>
        <taxon>Pseudonocardiales</taxon>
        <taxon>Pseudonocardiaceae</taxon>
    </lineage>
</organism>
<sequence length="101" mass="10540">MIRDIAGATDRGRQGTVARIAVEEIGDQSLHREKSDATPVHQDQPDEAVTLPLTTETRRAVTLSPISMDDEVLAPAAHAVAQQVVLLGVAAGVGHGLGVGR</sequence>
<dbReference type="Proteomes" id="UP000185696">
    <property type="component" value="Unassembled WGS sequence"/>
</dbReference>
<evidence type="ECO:0000313" key="1">
    <source>
        <dbReference type="EMBL" id="OLF07025.1"/>
    </source>
</evidence>
<comment type="caution">
    <text evidence="1">The sequence shown here is derived from an EMBL/GenBank/DDBJ whole genome shotgun (WGS) entry which is preliminary data.</text>
</comment>
<keyword evidence="2" id="KW-1185">Reference proteome</keyword>
<evidence type="ECO:0000313" key="2">
    <source>
        <dbReference type="Proteomes" id="UP000185696"/>
    </source>
</evidence>
<proteinExistence type="predicted"/>
<reference evidence="1 2" key="1">
    <citation type="submission" date="2016-12" db="EMBL/GenBank/DDBJ databases">
        <title>The draft genome sequence of Actinophytocola xinjiangensis.</title>
        <authorList>
            <person name="Wang W."/>
            <person name="Yuan L."/>
        </authorList>
    </citation>
    <scope>NUCLEOTIDE SEQUENCE [LARGE SCALE GENOMIC DNA]</scope>
    <source>
        <strain evidence="1 2">CGMCC 4.4663</strain>
    </source>
</reference>
<protein>
    <submittedName>
        <fullName evidence="1">Uncharacterized protein</fullName>
    </submittedName>
</protein>
<dbReference type="EMBL" id="MSIF01000018">
    <property type="protein sequence ID" value="OLF07025.1"/>
    <property type="molecule type" value="Genomic_DNA"/>
</dbReference>